<feature type="chain" id="PRO_5046220779" description="SH3b domain-containing protein" evidence="1">
    <location>
        <begin position="24"/>
        <end position="149"/>
    </location>
</feature>
<dbReference type="RefSeq" id="WP_344763074.1">
    <property type="nucleotide sequence ID" value="NZ_BAAAZE010000008.1"/>
</dbReference>
<reference evidence="3" key="1">
    <citation type="journal article" date="2019" name="Int. J. Syst. Evol. Microbiol.">
        <title>The Global Catalogue of Microorganisms (GCM) 10K type strain sequencing project: providing services to taxonomists for standard genome sequencing and annotation.</title>
        <authorList>
            <consortium name="The Broad Institute Genomics Platform"/>
            <consortium name="The Broad Institute Genome Sequencing Center for Infectious Disease"/>
            <person name="Wu L."/>
            <person name="Ma J."/>
        </authorList>
    </citation>
    <scope>NUCLEOTIDE SEQUENCE [LARGE SCALE GENOMIC DNA]</scope>
    <source>
        <strain evidence="3">JCM 16673</strain>
    </source>
</reference>
<dbReference type="Gene3D" id="2.30.30.40">
    <property type="entry name" value="SH3 Domains"/>
    <property type="match status" value="2"/>
</dbReference>
<protein>
    <recommendedName>
        <fullName evidence="4">SH3b domain-containing protein</fullName>
    </recommendedName>
</protein>
<name>A0ABP7T7R2_9BURK</name>
<sequence length="149" mass="15872">MKFDRLHCVVAVLSLSAIGSAQALDYKSIGAAPAVLYDAPSARGKKVFVAPRNMPVEVILTYGEWTKVRDAGGDLSWVESKSLTPKRHVLVKTAGARVRSAADEAAGTVFTAEKGVLLELAEPAAAGWVKVRHRDGQAGFIKVGEVWGE</sequence>
<gene>
    <name evidence="2" type="ORF">GCM10022212_19100</name>
</gene>
<keyword evidence="3" id="KW-1185">Reference proteome</keyword>
<dbReference type="Pfam" id="PF06347">
    <property type="entry name" value="SH3_4"/>
    <property type="match status" value="2"/>
</dbReference>
<evidence type="ECO:0000313" key="2">
    <source>
        <dbReference type="EMBL" id="GAA4022166.1"/>
    </source>
</evidence>
<proteinExistence type="predicted"/>
<dbReference type="EMBL" id="BAAAZE010000008">
    <property type="protein sequence ID" value="GAA4022166.1"/>
    <property type="molecule type" value="Genomic_DNA"/>
</dbReference>
<comment type="caution">
    <text evidence="2">The sequence shown here is derived from an EMBL/GenBank/DDBJ whole genome shotgun (WGS) entry which is preliminary data.</text>
</comment>
<organism evidence="2 3">
    <name type="scientific">Actimicrobium antarcticum</name>
    <dbReference type="NCBI Taxonomy" id="1051899"/>
    <lineage>
        <taxon>Bacteria</taxon>
        <taxon>Pseudomonadati</taxon>
        <taxon>Pseudomonadota</taxon>
        <taxon>Betaproteobacteria</taxon>
        <taxon>Burkholderiales</taxon>
        <taxon>Oxalobacteraceae</taxon>
        <taxon>Actimicrobium</taxon>
    </lineage>
</organism>
<evidence type="ECO:0000256" key="1">
    <source>
        <dbReference type="SAM" id="SignalP"/>
    </source>
</evidence>
<dbReference type="Proteomes" id="UP001501353">
    <property type="component" value="Unassembled WGS sequence"/>
</dbReference>
<evidence type="ECO:0008006" key="4">
    <source>
        <dbReference type="Google" id="ProtNLM"/>
    </source>
</evidence>
<dbReference type="InterPro" id="IPR010466">
    <property type="entry name" value="DUF1058"/>
</dbReference>
<feature type="signal peptide" evidence="1">
    <location>
        <begin position="1"/>
        <end position="23"/>
    </location>
</feature>
<accession>A0ABP7T7R2</accession>
<keyword evidence="1" id="KW-0732">Signal</keyword>
<evidence type="ECO:0000313" key="3">
    <source>
        <dbReference type="Proteomes" id="UP001501353"/>
    </source>
</evidence>